<dbReference type="InterPro" id="IPR028357">
    <property type="entry name" value="UDPglc_DH_bac"/>
</dbReference>
<dbReference type="InterPro" id="IPR008927">
    <property type="entry name" value="6-PGluconate_DH-like_C_sf"/>
</dbReference>
<dbReference type="SMART" id="SM00984">
    <property type="entry name" value="UDPG_MGDP_dh_C"/>
    <property type="match status" value="1"/>
</dbReference>
<dbReference type="SUPFAM" id="SSF52413">
    <property type="entry name" value="UDP-glucose/GDP-mannose dehydrogenase C-terminal domain"/>
    <property type="match status" value="1"/>
</dbReference>
<gene>
    <name evidence="10" type="ORF">GCM10009104_18520</name>
</gene>
<evidence type="ECO:0000256" key="2">
    <source>
        <dbReference type="ARBA" id="ARBA00006601"/>
    </source>
</evidence>
<comment type="caution">
    <text evidence="10">The sequence shown here is derived from an EMBL/GenBank/DDBJ whole genome shotgun (WGS) entry which is preliminary data.</text>
</comment>
<evidence type="ECO:0000256" key="3">
    <source>
        <dbReference type="ARBA" id="ARBA00012954"/>
    </source>
</evidence>
<dbReference type="InterPro" id="IPR036220">
    <property type="entry name" value="UDP-Glc/GDP-Man_DH_C_sf"/>
</dbReference>
<keyword evidence="5 8" id="KW-0560">Oxidoreductase</keyword>
<dbReference type="InterPro" id="IPR014027">
    <property type="entry name" value="UDP-Glc/GDP-Man_DH_C"/>
</dbReference>
<evidence type="ECO:0000256" key="6">
    <source>
        <dbReference type="ARBA" id="ARBA00023027"/>
    </source>
</evidence>
<dbReference type="SUPFAM" id="SSF51735">
    <property type="entry name" value="NAD(P)-binding Rossmann-fold domains"/>
    <property type="match status" value="1"/>
</dbReference>
<protein>
    <recommendedName>
        <fullName evidence="4 8">UDP-glucose 6-dehydrogenase</fullName>
        <ecNumber evidence="3 8">1.1.1.22</ecNumber>
    </recommendedName>
</protein>
<dbReference type="PIRSF" id="PIRSF500134">
    <property type="entry name" value="UDPglc_DH_bac"/>
    <property type="match status" value="1"/>
</dbReference>
<dbReference type="Pfam" id="PF00984">
    <property type="entry name" value="UDPG_MGDP_dh"/>
    <property type="match status" value="1"/>
</dbReference>
<dbReference type="EC" id="1.1.1.22" evidence="3 8"/>
<evidence type="ECO:0000256" key="8">
    <source>
        <dbReference type="PIRNR" id="PIRNR000124"/>
    </source>
</evidence>
<dbReference type="NCBIfam" id="TIGR03026">
    <property type="entry name" value="NDP-sugDHase"/>
    <property type="match status" value="1"/>
</dbReference>
<sequence>MNVRVLGDNLEAWTLAGALAFTGCAVSMEQPTLPEADSDIAEPDLLQLLEQQHLAGRLQLGAGEEAADLLLVTRRLPSMDELQAAIQGFVAKVKKQPESRPLIALVQSVALGTTDGLQAWLNEQGAGHVRVLFWPAFIQSGRALESVTRPERILLGTRDKQVVSTMRRVLSPFNRSRDTLMVMPPLEAELSKLAINGMLATRVSYMNELARLASDKGIDIEQVRQGMGTDSRIGFQYLYPGCGFGGEAFLGTLEQLNRELGDLNEPGLLSSVFAINEQQKDLLFQKFWRYFKAEISGRRVALWGCSFKPSTSVVEGSPALVLIEALLAHNVEVHVYDPMALPALKRRLGNRPGLVCVDSAAAAAEGADALMLVTEWKEFWNRDMAAIQSSMQTPLLLDGRNVFDPGLMAELGWVYSGIGRGVSI</sequence>
<keyword evidence="6 8" id="KW-0520">NAD</keyword>
<keyword evidence="11" id="KW-1185">Reference proteome</keyword>
<comment type="similarity">
    <text evidence="2 8">Belongs to the UDP-glucose/GDP-mannose dehydrogenase family.</text>
</comment>
<evidence type="ECO:0000256" key="7">
    <source>
        <dbReference type="ARBA" id="ARBA00047473"/>
    </source>
</evidence>
<dbReference type="InterPro" id="IPR036291">
    <property type="entry name" value="NAD(P)-bd_dom_sf"/>
</dbReference>
<proteinExistence type="inferred from homology"/>
<dbReference type="EMBL" id="BAAAET010000002">
    <property type="protein sequence ID" value="GAA0691845.1"/>
    <property type="molecule type" value="Genomic_DNA"/>
</dbReference>
<dbReference type="RefSeq" id="WP_343805162.1">
    <property type="nucleotide sequence ID" value="NZ_BAAAET010000002.1"/>
</dbReference>
<evidence type="ECO:0000256" key="4">
    <source>
        <dbReference type="ARBA" id="ARBA00015132"/>
    </source>
</evidence>
<evidence type="ECO:0000259" key="9">
    <source>
        <dbReference type="SMART" id="SM00984"/>
    </source>
</evidence>
<dbReference type="Gene3D" id="1.20.5.100">
    <property type="entry name" value="Cytochrome c1, transmembrane anchor, C-terminal"/>
    <property type="match status" value="1"/>
</dbReference>
<dbReference type="Gene3D" id="3.40.50.720">
    <property type="entry name" value="NAD(P)-binding Rossmann-like Domain"/>
    <property type="match status" value="2"/>
</dbReference>
<comment type="pathway">
    <text evidence="1">Nucleotide-sugar biosynthesis; UDP-alpha-D-glucuronate biosynthesis; UDP-alpha-D-glucuronate from UDP-alpha-D-glucose: step 1/1.</text>
</comment>
<evidence type="ECO:0000256" key="1">
    <source>
        <dbReference type="ARBA" id="ARBA00004701"/>
    </source>
</evidence>
<dbReference type="SUPFAM" id="SSF48179">
    <property type="entry name" value="6-phosphogluconate dehydrogenase C-terminal domain-like"/>
    <property type="match status" value="1"/>
</dbReference>
<feature type="domain" description="UDP-glucose/GDP-mannose dehydrogenase C-terminal" evidence="9">
    <location>
        <begin position="301"/>
        <end position="405"/>
    </location>
</feature>
<dbReference type="InterPro" id="IPR017476">
    <property type="entry name" value="UDP-Glc/GDP-Man"/>
</dbReference>
<reference evidence="10 11" key="1">
    <citation type="journal article" date="2019" name="Int. J. Syst. Evol. Microbiol.">
        <title>The Global Catalogue of Microorganisms (GCM) 10K type strain sequencing project: providing services to taxonomists for standard genome sequencing and annotation.</title>
        <authorList>
            <consortium name="The Broad Institute Genomics Platform"/>
            <consortium name="The Broad Institute Genome Sequencing Center for Infectious Disease"/>
            <person name="Wu L."/>
            <person name="Ma J."/>
        </authorList>
    </citation>
    <scope>NUCLEOTIDE SEQUENCE [LARGE SCALE GENOMIC DNA]</scope>
    <source>
        <strain evidence="10 11">JCM 15134</strain>
    </source>
</reference>
<comment type="catalytic activity">
    <reaction evidence="7 8">
        <text>UDP-alpha-D-glucose + 2 NAD(+) + H2O = UDP-alpha-D-glucuronate + 2 NADH + 3 H(+)</text>
        <dbReference type="Rhea" id="RHEA:23596"/>
        <dbReference type="ChEBI" id="CHEBI:15377"/>
        <dbReference type="ChEBI" id="CHEBI:15378"/>
        <dbReference type="ChEBI" id="CHEBI:57540"/>
        <dbReference type="ChEBI" id="CHEBI:57945"/>
        <dbReference type="ChEBI" id="CHEBI:58052"/>
        <dbReference type="ChEBI" id="CHEBI:58885"/>
        <dbReference type="EC" id="1.1.1.22"/>
    </reaction>
</comment>
<evidence type="ECO:0000256" key="5">
    <source>
        <dbReference type="ARBA" id="ARBA00023002"/>
    </source>
</evidence>
<organism evidence="10 11">
    <name type="scientific">Marinobacterium maritimum</name>
    <dbReference type="NCBI Taxonomy" id="500162"/>
    <lineage>
        <taxon>Bacteria</taxon>
        <taxon>Pseudomonadati</taxon>
        <taxon>Pseudomonadota</taxon>
        <taxon>Gammaproteobacteria</taxon>
        <taxon>Oceanospirillales</taxon>
        <taxon>Oceanospirillaceae</taxon>
        <taxon>Marinobacterium</taxon>
    </lineage>
</organism>
<dbReference type="InterPro" id="IPR001732">
    <property type="entry name" value="UDP-Glc/GDP-Man_DH_N"/>
</dbReference>
<dbReference type="Proteomes" id="UP001499915">
    <property type="component" value="Unassembled WGS sequence"/>
</dbReference>
<dbReference type="PIRSF" id="PIRSF000124">
    <property type="entry name" value="UDPglc_GDPman_dh"/>
    <property type="match status" value="1"/>
</dbReference>
<dbReference type="InterPro" id="IPR014026">
    <property type="entry name" value="UDP-Glc/GDP-Man_DH_dimer"/>
</dbReference>
<name>A0ABN1I682_9GAMM</name>
<dbReference type="PANTHER" id="PTHR43750:SF3">
    <property type="entry name" value="UDP-GLUCOSE 6-DEHYDROGENASE TUAD"/>
    <property type="match status" value="1"/>
</dbReference>
<dbReference type="Pfam" id="PF03720">
    <property type="entry name" value="UDPG_MGDP_dh_C"/>
    <property type="match status" value="1"/>
</dbReference>
<dbReference type="Pfam" id="PF03721">
    <property type="entry name" value="UDPG_MGDP_dh_N"/>
    <property type="match status" value="1"/>
</dbReference>
<accession>A0ABN1I682</accession>
<evidence type="ECO:0000313" key="11">
    <source>
        <dbReference type="Proteomes" id="UP001499915"/>
    </source>
</evidence>
<dbReference type="PANTHER" id="PTHR43750">
    <property type="entry name" value="UDP-GLUCOSE 6-DEHYDROGENASE TUAD"/>
    <property type="match status" value="1"/>
</dbReference>
<dbReference type="PROSITE" id="PS51257">
    <property type="entry name" value="PROKAR_LIPOPROTEIN"/>
    <property type="match status" value="1"/>
</dbReference>
<evidence type="ECO:0000313" key="10">
    <source>
        <dbReference type="EMBL" id="GAA0691845.1"/>
    </source>
</evidence>